<keyword evidence="2" id="KW-1185">Reference proteome</keyword>
<accession>A0A8X6TX87</accession>
<evidence type="ECO:0000313" key="2">
    <source>
        <dbReference type="Proteomes" id="UP000887013"/>
    </source>
</evidence>
<dbReference type="Proteomes" id="UP000887013">
    <property type="component" value="Unassembled WGS sequence"/>
</dbReference>
<reference evidence="1" key="1">
    <citation type="submission" date="2020-08" db="EMBL/GenBank/DDBJ databases">
        <title>Multicomponent nature underlies the extraordinary mechanical properties of spider dragline silk.</title>
        <authorList>
            <person name="Kono N."/>
            <person name="Nakamura H."/>
            <person name="Mori M."/>
            <person name="Yoshida Y."/>
            <person name="Ohtoshi R."/>
            <person name="Malay A.D."/>
            <person name="Moran D.A.P."/>
            <person name="Tomita M."/>
            <person name="Numata K."/>
            <person name="Arakawa K."/>
        </authorList>
    </citation>
    <scope>NUCLEOTIDE SEQUENCE</scope>
</reference>
<dbReference type="AlphaFoldDB" id="A0A8X6TX87"/>
<sequence>MEMNMIWESKQVYIICHFTLVFALENFPDLKLEVCLSPIISNKQVLFPERQQLLAFEWNGSPIVFLLLILSHISSLPRISYLLHYLISGVTMIGQYVPESINNKLRFNSEVRWSTQEEKHVYED</sequence>
<comment type="caution">
    <text evidence="1">The sequence shown here is derived from an EMBL/GenBank/DDBJ whole genome shotgun (WGS) entry which is preliminary data.</text>
</comment>
<name>A0A8X6TX87_NEPPI</name>
<protein>
    <submittedName>
        <fullName evidence="1">Uncharacterized protein</fullName>
    </submittedName>
</protein>
<evidence type="ECO:0000313" key="1">
    <source>
        <dbReference type="EMBL" id="GFT56683.1"/>
    </source>
</evidence>
<gene>
    <name evidence="1" type="ORF">NPIL_92311</name>
</gene>
<proteinExistence type="predicted"/>
<dbReference type="EMBL" id="BMAW01066861">
    <property type="protein sequence ID" value="GFT56683.1"/>
    <property type="molecule type" value="Genomic_DNA"/>
</dbReference>
<organism evidence="1 2">
    <name type="scientific">Nephila pilipes</name>
    <name type="common">Giant wood spider</name>
    <name type="synonym">Nephila maculata</name>
    <dbReference type="NCBI Taxonomy" id="299642"/>
    <lineage>
        <taxon>Eukaryota</taxon>
        <taxon>Metazoa</taxon>
        <taxon>Ecdysozoa</taxon>
        <taxon>Arthropoda</taxon>
        <taxon>Chelicerata</taxon>
        <taxon>Arachnida</taxon>
        <taxon>Araneae</taxon>
        <taxon>Araneomorphae</taxon>
        <taxon>Entelegynae</taxon>
        <taxon>Araneoidea</taxon>
        <taxon>Nephilidae</taxon>
        <taxon>Nephila</taxon>
    </lineage>
</organism>